<accession>A0A2D3WLG3</accession>
<dbReference type="GO" id="GO:0016757">
    <property type="term" value="F:glycosyltransferase activity"/>
    <property type="evidence" value="ECO:0007669"/>
    <property type="project" value="UniProtKB-KW"/>
</dbReference>
<evidence type="ECO:0000256" key="1">
    <source>
        <dbReference type="ARBA" id="ARBA00022676"/>
    </source>
</evidence>
<keyword evidence="1 4" id="KW-0328">Glycosyltransferase</keyword>
<reference evidence="4 5" key="1">
    <citation type="journal article" date="2017" name="Front. Microbiol.">
        <title>Comparative Genomic Analysis of the Class Epsilonproteobacteria and Proposed Reclassification to Epsilonbacteraeota (phyl. nov.).</title>
        <authorList>
            <person name="Waite D.W."/>
            <person name="Vanwonterghem I."/>
            <person name="Rinke C."/>
            <person name="Parks D.H."/>
            <person name="Zhang Y."/>
            <person name="Takai K."/>
            <person name="Sievert S.M."/>
            <person name="Simon J."/>
            <person name="Campbell B.J."/>
            <person name="Hanson T.E."/>
            <person name="Woyke T."/>
            <person name="Klotz M.G."/>
            <person name="Hugenholtz P."/>
        </authorList>
    </citation>
    <scope>NUCLEOTIDE SEQUENCE [LARGE SCALE GENOMIC DNA]</scope>
    <source>
        <strain evidence="4">UBA12443</strain>
    </source>
</reference>
<dbReference type="AlphaFoldDB" id="A0A2D3WLG3"/>
<dbReference type="PANTHER" id="PTHR43363:SF1">
    <property type="entry name" value="HYPOXANTHINE-GUANINE PHOSPHORIBOSYLTRANSFERASE"/>
    <property type="match status" value="1"/>
</dbReference>
<dbReference type="PANTHER" id="PTHR43363">
    <property type="entry name" value="HYPOXANTHINE PHOSPHORIBOSYLTRANSFERASE"/>
    <property type="match status" value="1"/>
</dbReference>
<dbReference type="CDD" id="cd06223">
    <property type="entry name" value="PRTases_typeI"/>
    <property type="match status" value="1"/>
</dbReference>
<proteinExistence type="predicted"/>
<organism evidence="4 5">
    <name type="scientific">Sulfuricurvum kujiense</name>
    <dbReference type="NCBI Taxonomy" id="148813"/>
    <lineage>
        <taxon>Bacteria</taxon>
        <taxon>Pseudomonadati</taxon>
        <taxon>Campylobacterota</taxon>
        <taxon>Epsilonproteobacteria</taxon>
        <taxon>Campylobacterales</taxon>
        <taxon>Sulfurimonadaceae</taxon>
        <taxon>Sulfuricurvum</taxon>
    </lineage>
</organism>
<feature type="domain" description="Phosphoribosyltransferase" evidence="3">
    <location>
        <begin position="23"/>
        <end position="141"/>
    </location>
</feature>
<evidence type="ECO:0000256" key="2">
    <source>
        <dbReference type="ARBA" id="ARBA00022679"/>
    </source>
</evidence>
<dbReference type="Pfam" id="PF00156">
    <property type="entry name" value="Pribosyltran"/>
    <property type="match status" value="1"/>
</dbReference>
<gene>
    <name evidence="4" type="ORF">CFH83_11495</name>
</gene>
<sequence>MIYYDYKQFCTDIQRLSQPCESFQADTVIAIARGGMTLAHALAMRLDIRNLQSIRVESYDADIQRDEVSVLGQCDLSSSKRVLVVDDIVDSGQTLFALLPLLRSSHPHCEFRVATLFTKQTALVQPDFFLHEATEWIDFFWERDFLKSDSI</sequence>
<dbReference type="InterPro" id="IPR000836">
    <property type="entry name" value="PRTase_dom"/>
</dbReference>
<evidence type="ECO:0000313" key="4">
    <source>
        <dbReference type="EMBL" id="DAB37393.1"/>
    </source>
</evidence>
<keyword evidence="2 4" id="KW-0808">Transferase</keyword>
<dbReference type="RefSeq" id="WP_294897278.1">
    <property type="nucleotide sequence ID" value="NZ_DLUI01000165.1"/>
</dbReference>
<dbReference type="Proteomes" id="UP000228859">
    <property type="component" value="Unassembled WGS sequence"/>
</dbReference>
<name>A0A2D3WLG3_9BACT</name>
<evidence type="ECO:0000313" key="5">
    <source>
        <dbReference type="Proteomes" id="UP000228859"/>
    </source>
</evidence>
<dbReference type="EMBL" id="DLUI01000165">
    <property type="protein sequence ID" value="DAB37393.1"/>
    <property type="molecule type" value="Genomic_DNA"/>
</dbReference>
<dbReference type="InterPro" id="IPR029057">
    <property type="entry name" value="PRTase-like"/>
</dbReference>
<protein>
    <submittedName>
        <fullName evidence="4">Nicotinate phosphoribosyltransferase</fullName>
    </submittedName>
</protein>
<dbReference type="SUPFAM" id="SSF53271">
    <property type="entry name" value="PRTase-like"/>
    <property type="match status" value="1"/>
</dbReference>
<comment type="caution">
    <text evidence="4">The sequence shown here is derived from an EMBL/GenBank/DDBJ whole genome shotgun (WGS) entry which is preliminary data.</text>
</comment>
<evidence type="ECO:0000259" key="3">
    <source>
        <dbReference type="Pfam" id="PF00156"/>
    </source>
</evidence>
<dbReference type="Gene3D" id="3.40.50.2020">
    <property type="match status" value="1"/>
</dbReference>